<accession>A0A147FCB0</accession>
<evidence type="ECO:0000313" key="2">
    <source>
        <dbReference type="EMBL" id="KTS14214.1"/>
    </source>
</evidence>
<sequence length="95" mass="9892">MQILLGLIIGAVVGLGVHFALPHRDVRGVALAPLAGAAASGVTWTALTWAGLTVESPILWLAAIAAPVLTTIVLVPLVSRVRLRRDNADRARLGI</sequence>
<comment type="caution">
    <text evidence="2">The sequence shown here is derived from an EMBL/GenBank/DDBJ whole genome shotgun (WGS) entry which is preliminary data.</text>
</comment>
<keyword evidence="1" id="KW-0472">Membrane</keyword>
<reference evidence="2 3" key="1">
    <citation type="journal article" date="2016" name="Front. Microbiol.">
        <title>Genomic Resource of Rice Seed Associated Bacteria.</title>
        <authorList>
            <person name="Midha S."/>
            <person name="Bansal K."/>
            <person name="Sharma S."/>
            <person name="Kumar N."/>
            <person name="Patil P.P."/>
            <person name="Chaudhry V."/>
            <person name="Patil P.B."/>
        </authorList>
    </citation>
    <scope>NUCLEOTIDE SEQUENCE [LARGE SCALE GENOMIC DNA]</scope>
    <source>
        <strain evidence="2 3">RSA3</strain>
    </source>
</reference>
<dbReference type="EMBL" id="LDRV01000004">
    <property type="protein sequence ID" value="KTS14214.1"/>
    <property type="molecule type" value="Genomic_DNA"/>
</dbReference>
<name>A0A147FCB0_MICTE</name>
<feature type="transmembrane region" description="Helical" evidence="1">
    <location>
        <begin position="29"/>
        <end position="52"/>
    </location>
</feature>
<dbReference type="Proteomes" id="UP000072189">
    <property type="component" value="Unassembled WGS sequence"/>
</dbReference>
<dbReference type="AlphaFoldDB" id="A0A147FCB0"/>
<keyword evidence="1" id="KW-1133">Transmembrane helix</keyword>
<organism evidence="2 3">
    <name type="scientific">Microbacterium testaceum</name>
    <name type="common">Aureobacterium testaceum</name>
    <name type="synonym">Brevibacterium testaceum</name>
    <dbReference type="NCBI Taxonomy" id="2033"/>
    <lineage>
        <taxon>Bacteria</taxon>
        <taxon>Bacillati</taxon>
        <taxon>Actinomycetota</taxon>
        <taxon>Actinomycetes</taxon>
        <taxon>Micrococcales</taxon>
        <taxon>Microbacteriaceae</taxon>
        <taxon>Microbacterium</taxon>
    </lineage>
</organism>
<feature type="transmembrane region" description="Helical" evidence="1">
    <location>
        <begin position="58"/>
        <end position="78"/>
    </location>
</feature>
<evidence type="ECO:0000313" key="3">
    <source>
        <dbReference type="Proteomes" id="UP000072189"/>
    </source>
</evidence>
<dbReference type="RefSeq" id="WP_058612948.1">
    <property type="nucleotide sequence ID" value="NZ_JBFBMN010000001.1"/>
</dbReference>
<gene>
    <name evidence="2" type="ORF">RSA3_00820</name>
</gene>
<proteinExistence type="predicted"/>
<dbReference type="PATRIC" id="fig|2033.7.peg.2043"/>
<feature type="transmembrane region" description="Helical" evidence="1">
    <location>
        <begin position="6"/>
        <end position="22"/>
    </location>
</feature>
<keyword evidence="1" id="KW-0812">Transmembrane</keyword>
<evidence type="ECO:0000256" key="1">
    <source>
        <dbReference type="SAM" id="Phobius"/>
    </source>
</evidence>
<protein>
    <submittedName>
        <fullName evidence="2">Uncharacterized protein</fullName>
    </submittedName>
</protein>